<dbReference type="Gene3D" id="3.40.50.300">
    <property type="entry name" value="P-loop containing nucleotide triphosphate hydrolases"/>
    <property type="match status" value="1"/>
</dbReference>
<dbReference type="Pfam" id="PF00005">
    <property type="entry name" value="ABC_tran"/>
    <property type="match status" value="1"/>
</dbReference>
<dbReference type="EMBL" id="LGKG01000094">
    <property type="protein sequence ID" value="KPC64427.1"/>
    <property type="molecule type" value="Genomic_DNA"/>
</dbReference>
<dbReference type="InterPro" id="IPR039421">
    <property type="entry name" value="Type_1_exporter"/>
</dbReference>
<dbReference type="CDD" id="cd03228">
    <property type="entry name" value="ABCC_MRP_Like"/>
    <property type="match status" value="1"/>
</dbReference>
<name>A0A0N0XX67_9ACTN</name>
<reference evidence="3" key="1">
    <citation type="submission" date="2015-07" db="EMBL/GenBank/DDBJ databases">
        <authorList>
            <person name="Ju K.-S."/>
            <person name="Doroghazi J.R."/>
            <person name="Metcalf W.W."/>
        </authorList>
    </citation>
    <scope>NUCLEOTIDE SEQUENCE [LARGE SCALE GENOMIC DNA]</scope>
    <source>
        <strain evidence="3">NRRL ISP-5002</strain>
    </source>
</reference>
<evidence type="ECO:0000259" key="1">
    <source>
        <dbReference type="Pfam" id="PF00005"/>
    </source>
</evidence>
<dbReference type="PANTHER" id="PTHR24221:SF397">
    <property type="entry name" value="ABC TRANSPORTER, ATP-BINDING TRANSMEMBRANE PROTEIN"/>
    <property type="match status" value="1"/>
</dbReference>
<feature type="non-terminal residue" evidence="2">
    <location>
        <position position="1"/>
    </location>
</feature>
<dbReference type="PANTHER" id="PTHR24221">
    <property type="entry name" value="ATP-BINDING CASSETTE SUB-FAMILY B"/>
    <property type="match status" value="1"/>
</dbReference>
<evidence type="ECO:0000313" key="2">
    <source>
        <dbReference type="EMBL" id="KPC64427.1"/>
    </source>
</evidence>
<comment type="caution">
    <text evidence="2">The sequence shown here is derived from an EMBL/GenBank/DDBJ whole genome shotgun (WGS) entry which is preliminary data.</text>
</comment>
<feature type="domain" description="ABC transporter" evidence="1">
    <location>
        <begin position="31"/>
        <end position="104"/>
    </location>
</feature>
<dbReference type="InterPro" id="IPR003439">
    <property type="entry name" value="ABC_transporter-like_ATP-bd"/>
</dbReference>
<dbReference type="GO" id="GO:0016887">
    <property type="term" value="F:ATP hydrolysis activity"/>
    <property type="evidence" value="ECO:0007669"/>
    <property type="project" value="InterPro"/>
</dbReference>
<organism evidence="2 3">
    <name type="scientific">Streptomyces chattanoogensis</name>
    <dbReference type="NCBI Taxonomy" id="66876"/>
    <lineage>
        <taxon>Bacteria</taxon>
        <taxon>Bacillati</taxon>
        <taxon>Actinomycetota</taxon>
        <taxon>Actinomycetes</taxon>
        <taxon>Kitasatosporales</taxon>
        <taxon>Streptomycetaceae</taxon>
        <taxon>Streptomyces</taxon>
    </lineage>
</organism>
<accession>A0A0N0XX67</accession>
<sequence length="109" mass="11689">PVAPGGSEPKTFDIRFEDVTFAYDGQSEPSLTGVDFTVAERSLTALVGPSGSGKTTITKLISRFADPQSGVVRLGSVDIGAMDPDELLRHIAIVFQDVYLFDDTIRANI</sequence>
<feature type="non-terminal residue" evidence="2">
    <location>
        <position position="109"/>
    </location>
</feature>
<dbReference type="PATRIC" id="fig|66876.3.peg.2585"/>
<proteinExistence type="predicted"/>
<keyword evidence="3" id="KW-1185">Reference proteome</keyword>
<dbReference type="InterPro" id="IPR027417">
    <property type="entry name" value="P-loop_NTPase"/>
</dbReference>
<dbReference type="Proteomes" id="UP000037982">
    <property type="component" value="Unassembled WGS sequence"/>
</dbReference>
<dbReference type="SUPFAM" id="SSF52540">
    <property type="entry name" value="P-loop containing nucleoside triphosphate hydrolases"/>
    <property type="match status" value="1"/>
</dbReference>
<protein>
    <submittedName>
        <fullName evidence="2">ABC transporter permease</fullName>
    </submittedName>
</protein>
<dbReference type="RefSeq" id="WP_157878462.1">
    <property type="nucleotide sequence ID" value="NZ_LGKG01000094.1"/>
</dbReference>
<evidence type="ECO:0000313" key="3">
    <source>
        <dbReference type="Proteomes" id="UP000037982"/>
    </source>
</evidence>
<dbReference type="AlphaFoldDB" id="A0A0N0XX67"/>
<dbReference type="GO" id="GO:0034040">
    <property type="term" value="F:ATPase-coupled lipid transmembrane transporter activity"/>
    <property type="evidence" value="ECO:0007669"/>
    <property type="project" value="TreeGrafter"/>
</dbReference>
<dbReference type="GO" id="GO:0005524">
    <property type="term" value="F:ATP binding"/>
    <property type="evidence" value="ECO:0007669"/>
    <property type="project" value="InterPro"/>
</dbReference>
<gene>
    <name evidence="2" type="ORF">ADL29_11840</name>
</gene>